<accession>A0A1J5QPJ0</accession>
<reference evidence="1" key="1">
    <citation type="submission" date="2016-10" db="EMBL/GenBank/DDBJ databases">
        <title>Sequence of Gallionella enrichment culture.</title>
        <authorList>
            <person name="Poehlein A."/>
            <person name="Muehling M."/>
            <person name="Daniel R."/>
        </authorList>
    </citation>
    <scope>NUCLEOTIDE SEQUENCE</scope>
</reference>
<evidence type="ECO:0000313" key="1">
    <source>
        <dbReference type="EMBL" id="OIQ81852.1"/>
    </source>
</evidence>
<proteinExistence type="predicted"/>
<gene>
    <name evidence="1" type="ORF">GALL_363650</name>
</gene>
<sequence length="64" mass="7380">MTPVKPSTLSRISSISCRMDSSERLWMMRPSCSVMEQKVHPPKQPRMMLTEKRIMSQAGIFAPR</sequence>
<dbReference type="EMBL" id="MLJW01000872">
    <property type="protein sequence ID" value="OIQ81852.1"/>
    <property type="molecule type" value="Genomic_DNA"/>
</dbReference>
<protein>
    <submittedName>
        <fullName evidence="1">Uncharacterized protein</fullName>
    </submittedName>
</protein>
<organism evidence="1">
    <name type="scientific">mine drainage metagenome</name>
    <dbReference type="NCBI Taxonomy" id="410659"/>
    <lineage>
        <taxon>unclassified sequences</taxon>
        <taxon>metagenomes</taxon>
        <taxon>ecological metagenomes</taxon>
    </lineage>
</organism>
<comment type="caution">
    <text evidence="1">The sequence shown here is derived from an EMBL/GenBank/DDBJ whole genome shotgun (WGS) entry which is preliminary data.</text>
</comment>
<dbReference type="AlphaFoldDB" id="A0A1J5QPJ0"/>
<name>A0A1J5QPJ0_9ZZZZ</name>